<evidence type="ECO:0000259" key="1">
    <source>
        <dbReference type="Pfam" id="PF02486"/>
    </source>
</evidence>
<keyword evidence="3" id="KW-1185">Reference proteome</keyword>
<proteinExistence type="predicted"/>
<sequence>MKLAKKSSLVLDGNEVKHRLEAERTLTQTPVHIDWVRFTVQRRNAPTPPVDVLFPGKTKATGQEFDAAWFRFQRLLEEVTGEEQQAAMQAHELAVLVAAALGSDFQVQDQIKKGQDFYKNRWSIVRHDFECAWVGFGASSDSPRQQSQAKTIHANIFGMACTFAAPGWNHRLADLAEAHDADITRVDLALDFFDGLPGGMQGVRNDYLAGLCNSNGKKLKHNMIGPWADETGRGRSFYIGSKEAGKQTNAYEKGDQLFGPEALSNWLRIELRYGNKLRVLPVEMLRHPADFFAGASEWHAAKLLQADHIAEPQPVKTNPRLPLETVDAEVSRVWRWLKNTPAAAICIAFEFMGENFAELLENQVRPGRLQKFGKAEIAAAFARLNNSLSPAYSTGPAANFAV</sequence>
<accession>A0ABU2C8H1</accession>
<dbReference type="InterPro" id="IPR003491">
    <property type="entry name" value="REP-like_C"/>
</dbReference>
<dbReference type="EMBL" id="JAVDXT010000002">
    <property type="protein sequence ID" value="MDR7377633.1"/>
    <property type="molecule type" value="Genomic_DNA"/>
</dbReference>
<reference evidence="2 3" key="1">
    <citation type="submission" date="2023-07" db="EMBL/GenBank/DDBJ databases">
        <title>Sorghum-associated microbial communities from plants grown in Nebraska, USA.</title>
        <authorList>
            <person name="Schachtman D."/>
        </authorList>
    </citation>
    <scope>NUCLEOTIDE SEQUENCE [LARGE SCALE GENOMIC DNA]</scope>
    <source>
        <strain evidence="2 3">BE313</strain>
    </source>
</reference>
<protein>
    <submittedName>
        <fullName evidence="2">Phage replication initiation protein</fullName>
    </submittedName>
</protein>
<organism evidence="2 3">
    <name type="scientific">Rhodoferax ferrireducens</name>
    <dbReference type="NCBI Taxonomy" id="192843"/>
    <lineage>
        <taxon>Bacteria</taxon>
        <taxon>Pseudomonadati</taxon>
        <taxon>Pseudomonadota</taxon>
        <taxon>Betaproteobacteria</taxon>
        <taxon>Burkholderiales</taxon>
        <taxon>Comamonadaceae</taxon>
        <taxon>Rhodoferax</taxon>
    </lineage>
</organism>
<dbReference type="RefSeq" id="WP_310373249.1">
    <property type="nucleotide sequence ID" value="NZ_JAVDXT010000002.1"/>
</dbReference>
<evidence type="ECO:0000313" key="2">
    <source>
        <dbReference type="EMBL" id="MDR7377633.1"/>
    </source>
</evidence>
<evidence type="ECO:0000313" key="3">
    <source>
        <dbReference type="Proteomes" id="UP001180487"/>
    </source>
</evidence>
<comment type="caution">
    <text evidence="2">The sequence shown here is derived from an EMBL/GenBank/DDBJ whole genome shotgun (WGS) entry which is preliminary data.</text>
</comment>
<name>A0ABU2C8H1_9BURK</name>
<dbReference type="Proteomes" id="UP001180487">
    <property type="component" value="Unassembled WGS sequence"/>
</dbReference>
<dbReference type="Pfam" id="PF02486">
    <property type="entry name" value="Rep_trans"/>
    <property type="match status" value="1"/>
</dbReference>
<feature type="domain" description="Replication initiation protein-like C-terminal" evidence="1">
    <location>
        <begin position="182"/>
        <end position="362"/>
    </location>
</feature>
<gene>
    <name evidence="2" type="ORF">J2X19_002312</name>
</gene>